<organism evidence="1 2">
    <name type="scientific">Letharia lupina</name>
    <dbReference type="NCBI Taxonomy" id="560253"/>
    <lineage>
        <taxon>Eukaryota</taxon>
        <taxon>Fungi</taxon>
        <taxon>Dikarya</taxon>
        <taxon>Ascomycota</taxon>
        <taxon>Pezizomycotina</taxon>
        <taxon>Lecanoromycetes</taxon>
        <taxon>OSLEUM clade</taxon>
        <taxon>Lecanoromycetidae</taxon>
        <taxon>Lecanorales</taxon>
        <taxon>Lecanorineae</taxon>
        <taxon>Parmeliaceae</taxon>
        <taxon>Letharia</taxon>
    </lineage>
</organism>
<sequence length="414" mass="47351">MSRPEKLHLALSSQSDVVLDLREGFVGKPQLTLRNEGADEITHCFPFHAELERNNDRDGKEDESLDLGRGLRCGALTITDESGSKIPLNYFGESGKGSYYELMSIMPGFAESTYGFRRISPELLELLGRHLIPERTYRVGFSGQPMGIMCDIGDVDPETHERQETEIEPSWDPREIPFTVVAGARKPRFTMSVTAPSSICHTSGIPGFHVVMLVTSLERRAVTVNVQLDAFADMWPQDPAHRWEKWGSYDMFRITRESDGWECLLNAKHPPEQTLRPAEDFRPANGLLEFNHGTTYTYHFHLGTEDLNHGIWPSYIHNEPYILRTNPQGFAAWDYGTEAELSRTHRTPSDWCRHGPILFEPVCDVALTIEAIMEERENPMPFFRLPLELREVVYGYVRFARYANRIRFTADLGR</sequence>
<dbReference type="EMBL" id="JACCJB010000009">
    <property type="protein sequence ID" value="KAF6224187.1"/>
    <property type="molecule type" value="Genomic_DNA"/>
</dbReference>
<proteinExistence type="predicted"/>
<gene>
    <name evidence="1" type="ORF">HO133_010762</name>
</gene>
<comment type="caution">
    <text evidence="1">The sequence shown here is derived from an EMBL/GenBank/DDBJ whole genome shotgun (WGS) entry which is preliminary data.</text>
</comment>
<reference evidence="1 2" key="1">
    <citation type="journal article" date="2020" name="Genomics">
        <title>Complete, high-quality genomes from long-read metagenomic sequencing of two wolf lichen thalli reveals enigmatic genome architecture.</title>
        <authorList>
            <person name="McKenzie S.K."/>
            <person name="Walston R.F."/>
            <person name="Allen J.L."/>
        </authorList>
    </citation>
    <scope>NUCLEOTIDE SEQUENCE [LARGE SCALE GENOMIC DNA]</scope>
    <source>
        <strain evidence="1">WasteWater1</strain>
    </source>
</reference>
<dbReference type="RefSeq" id="XP_037153247.1">
    <property type="nucleotide sequence ID" value="XM_037301613.1"/>
</dbReference>
<name>A0A8H6CIR2_9LECA</name>
<dbReference type="Proteomes" id="UP000593566">
    <property type="component" value="Unassembled WGS sequence"/>
</dbReference>
<protein>
    <submittedName>
        <fullName evidence="1">Uncharacterized protein</fullName>
    </submittedName>
</protein>
<keyword evidence="2" id="KW-1185">Reference proteome</keyword>
<evidence type="ECO:0000313" key="2">
    <source>
        <dbReference type="Proteomes" id="UP000593566"/>
    </source>
</evidence>
<accession>A0A8H6CIR2</accession>
<dbReference type="AlphaFoldDB" id="A0A8H6CIR2"/>
<dbReference type="GeneID" id="59339152"/>
<evidence type="ECO:0000313" key="1">
    <source>
        <dbReference type="EMBL" id="KAF6224187.1"/>
    </source>
</evidence>